<dbReference type="GO" id="GO:0016887">
    <property type="term" value="F:ATP hydrolysis activity"/>
    <property type="evidence" value="ECO:0007669"/>
    <property type="project" value="InterPro"/>
</dbReference>
<keyword evidence="2" id="KW-0547">Nucleotide-binding</keyword>
<accession>A0A0R2CV69</accession>
<dbReference type="PROSITE" id="PS00211">
    <property type="entry name" value="ABC_TRANSPORTER_1"/>
    <property type="match status" value="1"/>
</dbReference>
<name>A0A0R2CV69_9LACO</name>
<dbReference type="AlphaFoldDB" id="A0A0R2CV69"/>
<evidence type="ECO:0000256" key="3">
    <source>
        <dbReference type="ARBA" id="ARBA00022840"/>
    </source>
</evidence>
<dbReference type="InterPro" id="IPR003439">
    <property type="entry name" value="ABC_transporter-like_ATP-bd"/>
</dbReference>
<proteinExistence type="predicted"/>
<organism evidence="5 6">
    <name type="scientific">Fructilactobacillus florum DSM 22689 = JCM 16035</name>
    <dbReference type="NCBI Taxonomy" id="1423745"/>
    <lineage>
        <taxon>Bacteria</taxon>
        <taxon>Bacillati</taxon>
        <taxon>Bacillota</taxon>
        <taxon>Bacilli</taxon>
        <taxon>Lactobacillales</taxon>
        <taxon>Lactobacillaceae</taxon>
        <taxon>Fructilactobacillus</taxon>
    </lineage>
</organism>
<dbReference type="Gene3D" id="3.40.50.300">
    <property type="entry name" value="P-loop containing nucleotide triphosphate hydrolases"/>
    <property type="match status" value="1"/>
</dbReference>
<dbReference type="InterPro" id="IPR017871">
    <property type="entry name" value="ABC_transporter-like_CS"/>
</dbReference>
<comment type="caution">
    <text evidence="5">The sequence shown here is derived from an EMBL/GenBank/DDBJ whole genome shotgun (WGS) entry which is preliminary data.</text>
</comment>
<keyword evidence="1" id="KW-0813">Transport</keyword>
<evidence type="ECO:0000313" key="6">
    <source>
        <dbReference type="Proteomes" id="UP000051586"/>
    </source>
</evidence>
<evidence type="ECO:0000256" key="2">
    <source>
        <dbReference type="ARBA" id="ARBA00022741"/>
    </source>
</evidence>
<gene>
    <name evidence="5" type="ORF">FC87_GL000677</name>
</gene>
<dbReference type="EMBL" id="AYZI01000003">
    <property type="protein sequence ID" value="KRM91852.1"/>
    <property type="molecule type" value="Genomic_DNA"/>
</dbReference>
<dbReference type="GO" id="GO:0005524">
    <property type="term" value="F:ATP binding"/>
    <property type="evidence" value="ECO:0007669"/>
    <property type="project" value="UniProtKB-KW"/>
</dbReference>
<evidence type="ECO:0000313" key="5">
    <source>
        <dbReference type="EMBL" id="KRM91852.1"/>
    </source>
</evidence>
<dbReference type="CDD" id="cd03230">
    <property type="entry name" value="ABC_DR_subfamily_A"/>
    <property type="match status" value="1"/>
</dbReference>
<dbReference type="InterPro" id="IPR027417">
    <property type="entry name" value="P-loop_NTPase"/>
</dbReference>
<dbReference type="InterPro" id="IPR003593">
    <property type="entry name" value="AAA+_ATPase"/>
</dbReference>
<dbReference type="PATRIC" id="fig|1423745.4.peg.717"/>
<dbReference type="Pfam" id="PF00005">
    <property type="entry name" value="ABC_tran"/>
    <property type="match status" value="1"/>
</dbReference>
<dbReference type="InterPro" id="IPR051782">
    <property type="entry name" value="ABC_Transporter_VariousFunc"/>
</dbReference>
<dbReference type="STRING" id="1423745.GCA_001311215_00017"/>
<evidence type="ECO:0000256" key="1">
    <source>
        <dbReference type="ARBA" id="ARBA00022448"/>
    </source>
</evidence>
<sequence length="245" mass="27630">MGLQVNNLTGGYSSVPVIKDETFDVQSGELVSLIGLNGAGKSTTINHVIGLMTPFSGSITVDGIELQQNVRQYKQQLAYIPEMPVLYPELTLREHLDVTMMAYQLDRTTAWKRAHELLRRFRLDNKLDWFPANFSKGMRQKVMIVCAFVTDARLFVIDEPFTGLDPLAIDDLLELITERKRQGAAILMSTHVLDTAEKYCDRFILINDGHINYEGPLAAMQKRYADTGSTLTDIYLAMARDGQHE</sequence>
<reference evidence="5 6" key="1">
    <citation type="journal article" date="2015" name="Genome Announc.">
        <title>Expanding the biotechnology potential of lactobacilli through comparative genomics of 213 strains and associated genera.</title>
        <authorList>
            <person name="Sun Z."/>
            <person name="Harris H.M."/>
            <person name="McCann A."/>
            <person name="Guo C."/>
            <person name="Argimon S."/>
            <person name="Zhang W."/>
            <person name="Yang X."/>
            <person name="Jeffery I.B."/>
            <person name="Cooney J.C."/>
            <person name="Kagawa T.F."/>
            <person name="Liu W."/>
            <person name="Song Y."/>
            <person name="Salvetti E."/>
            <person name="Wrobel A."/>
            <person name="Rasinkangas P."/>
            <person name="Parkhill J."/>
            <person name="Rea M.C."/>
            <person name="O'Sullivan O."/>
            <person name="Ritari J."/>
            <person name="Douillard F.P."/>
            <person name="Paul Ross R."/>
            <person name="Yang R."/>
            <person name="Briner A.E."/>
            <person name="Felis G.E."/>
            <person name="de Vos W.M."/>
            <person name="Barrangou R."/>
            <person name="Klaenhammer T.R."/>
            <person name="Caufield P.W."/>
            <person name="Cui Y."/>
            <person name="Zhang H."/>
            <person name="O'Toole P.W."/>
        </authorList>
    </citation>
    <scope>NUCLEOTIDE SEQUENCE [LARGE SCALE GENOMIC DNA]</scope>
    <source>
        <strain evidence="5 6">DSM 22689</strain>
    </source>
</reference>
<dbReference type="PANTHER" id="PTHR42939:SF5">
    <property type="entry name" value="ABC-TYPE TRANSPORTER ATP-BINDING PROTEIN ECSA"/>
    <property type="match status" value="1"/>
</dbReference>
<evidence type="ECO:0000259" key="4">
    <source>
        <dbReference type="PROSITE" id="PS50893"/>
    </source>
</evidence>
<protein>
    <submittedName>
        <fullName evidence="5">ABC-type transporter ATP-binding protein ecsA</fullName>
    </submittedName>
</protein>
<dbReference type="Proteomes" id="UP000051586">
    <property type="component" value="Unassembled WGS sequence"/>
</dbReference>
<dbReference type="PROSITE" id="PS50893">
    <property type="entry name" value="ABC_TRANSPORTER_2"/>
    <property type="match status" value="1"/>
</dbReference>
<keyword evidence="3 5" id="KW-0067">ATP-binding</keyword>
<dbReference type="PANTHER" id="PTHR42939">
    <property type="entry name" value="ABC TRANSPORTER ATP-BINDING PROTEIN ALBC-RELATED"/>
    <property type="match status" value="1"/>
</dbReference>
<dbReference type="SMART" id="SM00382">
    <property type="entry name" value="AAA"/>
    <property type="match status" value="1"/>
</dbReference>
<dbReference type="SUPFAM" id="SSF52540">
    <property type="entry name" value="P-loop containing nucleoside triphosphate hydrolases"/>
    <property type="match status" value="1"/>
</dbReference>
<feature type="domain" description="ABC transporter" evidence="4">
    <location>
        <begin position="3"/>
        <end position="233"/>
    </location>
</feature>
<dbReference type="RefSeq" id="WP_009166735.1">
    <property type="nucleotide sequence ID" value="NZ_AYZI01000003.1"/>
</dbReference>